<organism evidence="1 2">
    <name type="scientific">Nocardioides bizhenqiangii</name>
    <dbReference type="NCBI Taxonomy" id="3095076"/>
    <lineage>
        <taxon>Bacteria</taxon>
        <taxon>Bacillati</taxon>
        <taxon>Actinomycetota</taxon>
        <taxon>Actinomycetes</taxon>
        <taxon>Propionibacteriales</taxon>
        <taxon>Nocardioidaceae</taxon>
        <taxon>Nocardioides</taxon>
    </lineage>
</organism>
<protein>
    <recommendedName>
        <fullName evidence="3">Class I SAM-dependent methyltransferase</fullName>
    </recommendedName>
</protein>
<sequence length="683" mass="73700">MADDLLPLPPPSVSRSPFLDRLGIPEAVARLEQAPAVPGMLTIEERAMLTRVVATTWRGEGAIIDGGSFLGSSLVAEAQGLQANPAGGAADWSRFPGGKPIHGYERGIHPGRRGPRERQRKVYDGFELDLGDDFVSALERATEPYRDAIALHIGDLNDQHWDGSPIEIAFIDVCKTARLNAHVSREFLTALVPGASTLIHQDFFFDRLPWIRVTMGHLADHFRWEGQVNSSSVYTNVSAVPADVASYDPFLHGTFDDCLRLHDAVPFPGIGRGTELRLALSRGLLMAHKGRRSDALDYLGSLAVEYSDVLTDPATGPDARRRLDRCVGQVTSGVLYRKLGWDGVDDTVDGRPTVLPLLGEAAAGTTALREVDLAAASARVRERPTVPGQTSVTEQALLEELAAKTWRGEGAIVDVGSFLGASLVAEAEGLRANPVFSAAEHRVPGLPIHGFDRGFLPAPPGPAAKRERTFGDVTIQLGDSFLPRLTRTVAPYGDLVELHVGDLEKQGWDGSPIELAFVDAAPSATVNARIAASFFPALIAGSSTLVVRDVYSDRLPWVNVTMGFLVGHLRWQGQVRTSAVYGSTTAVPADVATYDPFTEATLDECLRYHDASGGEVETIGREWQLLLALSRVRLVAAKGDPDGAVDLLRDTADRYVDLLADGSVHLPRIERVKQAISRTRPAG</sequence>
<evidence type="ECO:0008006" key="3">
    <source>
        <dbReference type="Google" id="ProtNLM"/>
    </source>
</evidence>
<evidence type="ECO:0000313" key="1">
    <source>
        <dbReference type="EMBL" id="WQQ24885.1"/>
    </source>
</evidence>
<gene>
    <name evidence="1" type="ORF">SHK19_13000</name>
</gene>
<dbReference type="EMBL" id="CP141059">
    <property type="protein sequence ID" value="WQQ24885.1"/>
    <property type="molecule type" value="Genomic_DNA"/>
</dbReference>
<dbReference type="RefSeq" id="WP_322936473.1">
    <property type="nucleotide sequence ID" value="NZ_CP141059.1"/>
</dbReference>
<keyword evidence="2" id="KW-1185">Reference proteome</keyword>
<evidence type="ECO:0000313" key="2">
    <source>
        <dbReference type="Proteomes" id="UP001327225"/>
    </source>
</evidence>
<accession>A0ABZ0ZLG5</accession>
<name>A0ABZ0ZLG5_9ACTN</name>
<dbReference type="Proteomes" id="UP001327225">
    <property type="component" value="Chromosome"/>
</dbReference>
<reference evidence="2" key="1">
    <citation type="submission" date="2023-12" db="EMBL/GenBank/DDBJ databases">
        <title>Novel species in genus Nocardioides.</title>
        <authorList>
            <person name="Zhou H."/>
        </authorList>
    </citation>
    <scope>NUCLEOTIDE SEQUENCE [LARGE SCALE GENOMIC DNA]</scope>
    <source>
        <strain evidence="2">HM61</strain>
    </source>
</reference>
<proteinExistence type="predicted"/>